<dbReference type="EMBL" id="CP117880">
    <property type="protein sequence ID" value="WDF69278.1"/>
    <property type="molecule type" value="Genomic_DNA"/>
</dbReference>
<evidence type="ECO:0000256" key="2">
    <source>
        <dbReference type="SAM" id="SignalP"/>
    </source>
</evidence>
<reference evidence="4 5" key="1">
    <citation type="submission" date="2023-02" db="EMBL/GenBank/DDBJ databases">
        <title>Genome sequence of Sphingobacterium sp. KACC 22765.</title>
        <authorList>
            <person name="Kim S."/>
            <person name="Heo J."/>
            <person name="Kwon S.-W."/>
        </authorList>
    </citation>
    <scope>NUCLEOTIDE SEQUENCE [LARGE SCALE GENOMIC DNA]</scope>
    <source>
        <strain evidence="4 5">KACC 22765</strain>
    </source>
</reference>
<keyword evidence="1" id="KW-0812">Transmembrane</keyword>
<keyword evidence="1" id="KW-0998">Cell outer membrane</keyword>
<dbReference type="Gene3D" id="2.170.130.10">
    <property type="entry name" value="TonB-dependent receptor, plug domain"/>
    <property type="match status" value="1"/>
</dbReference>
<evidence type="ECO:0000256" key="1">
    <source>
        <dbReference type="PROSITE-ProRule" id="PRU01360"/>
    </source>
</evidence>
<evidence type="ECO:0000313" key="5">
    <source>
        <dbReference type="Proteomes" id="UP001221558"/>
    </source>
</evidence>
<dbReference type="InterPro" id="IPR023997">
    <property type="entry name" value="TonB-dep_OMP_SusC/RagA_CS"/>
</dbReference>
<feature type="domain" description="TonB-dependent receptor plug" evidence="3">
    <location>
        <begin position="115"/>
        <end position="223"/>
    </location>
</feature>
<proteinExistence type="inferred from homology"/>
<dbReference type="NCBIfam" id="TIGR04056">
    <property type="entry name" value="OMP_RagA_SusC"/>
    <property type="match status" value="1"/>
</dbReference>
<keyword evidence="2" id="KW-0732">Signal</keyword>
<feature type="signal peptide" evidence="2">
    <location>
        <begin position="1"/>
        <end position="21"/>
    </location>
</feature>
<protein>
    <submittedName>
        <fullName evidence="4">SusC/RagA family TonB-linked outer membrane protein</fullName>
    </submittedName>
</protein>
<name>A0ABY7WJC0_9SPHI</name>
<keyword evidence="1" id="KW-0813">Transport</keyword>
<comment type="subcellular location">
    <subcellularLocation>
        <location evidence="1">Cell outer membrane</location>
        <topology evidence="1">Multi-pass membrane protein</topology>
    </subcellularLocation>
</comment>
<organism evidence="4 5">
    <name type="scientific">Sphingobacterium oryzagri</name>
    <dbReference type="NCBI Taxonomy" id="3025669"/>
    <lineage>
        <taxon>Bacteria</taxon>
        <taxon>Pseudomonadati</taxon>
        <taxon>Bacteroidota</taxon>
        <taxon>Sphingobacteriia</taxon>
        <taxon>Sphingobacteriales</taxon>
        <taxon>Sphingobacteriaceae</taxon>
        <taxon>Sphingobacterium</taxon>
    </lineage>
</organism>
<keyword evidence="1" id="KW-0472">Membrane</keyword>
<dbReference type="Gene3D" id="2.60.40.1120">
    <property type="entry name" value="Carboxypeptidase-like, regulatory domain"/>
    <property type="match status" value="1"/>
</dbReference>
<dbReference type="InterPro" id="IPR037066">
    <property type="entry name" value="Plug_dom_sf"/>
</dbReference>
<dbReference type="InterPro" id="IPR023996">
    <property type="entry name" value="TonB-dep_OMP_SusC/RagA"/>
</dbReference>
<dbReference type="Pfam" id="PF07715">
    <property type="entry name" value="Plug"/>
    <property type="match status" value="1"/>
</dbReference>
<dbReference type="Proteomes" id="UP001221558">
    <property type="component" value="Chromosome"/>
</dbReference>
<dbReference type="InterPro" id="IPR008969">
    <property type="entry name" value="CarboxyPept-like_regulatory"/>
</dbReference>
<dbReference type="SUPFAM" id="SSF49464">
    <property type="entry name" value="Carboxypeptidase regulatory domain-like"/>
    <property type="match status" value="1"/>
</dbReference>
<evidence type="ECO:0000313" key="4">
    <source>
        <dbReference type="EMBL" id="WDF69278.1"/>
    </source>
</evidence>
<dbReference type="InterPro" id="IPR039426">
    <property type="entry name" value="TonB-dep_rcpt-like"/>
</dbReference>
<keyword evidence="1" id="KW-1134">Transmembrane beta strand</keyword>
<dbReference type="Pfam" id="PF13715">
    <property type="entry name" value="CarbopepD_reg_2"/>
    <property type="match status" value="1"/>
</dbReference>
<sequence length="1022" mass="111081">MKQKLLSILFVLTCVVGVSFAQNRQVSGKVTSATDGSPISGVSITVVGGSTGTQTDGAGNFSLQASGSSELNFSYVGYLSQRVAVGGRSTVNVQLVSNDASLEEVVITGYTQISKEKSIGAVSSIGGEKLEDIPMASFTQRLQGLAPGVNVLSGTGQPGTNAAVRIRGVNSISGSTAPLYVVDGIPIDEATFSTMNPNDFENISILKDASTTALYGSRGGNGVVVITTKRGKVGGLRLNYSYQGGVDVRTTGNFEMMNTSQLLALQEQGRAGAGWTLSPNNTNSSLSPERRAQVRDSISQINTRWDELFLRNGKFQSHEVSASGGNEETKFFTSFNYYSQEGIAVRSGLDRYTMRLNADHQSGRVKLGVQSNVGWSKSNFIESEAAVALANPFAAAYLAFPWENPFSTDGRIITQNNTTNGFSPFNPFTSRYGVLMDSRLGSNALDRLDNTTLKTDQLKGTVGANFAYDIYDGLAFKTNLGLDYRQTVQERSIYPGSHAGVAVQQGNQGSYNNNVFRRLNLIATSGFDYHKSFGEHTIAANALFETIRRRDSEFFYTGYGINPKLLNTPAGITGGTNTNGMIPSVGGGKTEFGINSYIGLVNYSYADKYTVQGTFRRDGSSKLPVINRWQSFYSIGGNWNAKKEDFLADVSFLDQLNVRLSYGQTATGQNQSNFGYLPTYGNVSYAGVAGIAPATPGNPDYNWEYTSVFNLGVDFGFWNNRIKGSVDVYNSKTNNLFIDQQLSRTSGFGSLAINAGNLQNKGIEFGITADVIATSTFVWSLNANIAYNKNEITSLGQEDEYPQGTSIVRVGLPIGSHYAVGYAGVDPQTGDPLYYNRNEDTKEMDGTTTNVFDNAGQSVAQWGTSVPPTTGGFGTSLRYKGLSFSTLFAFFKDQSLFNNESFFLASTSNFSAYNQQTRMADAWQQPGDVTNIARLGSQRQFSSFDIEDASFLRLRNITVRYDLPTSWFAGTNYIKGVGIFAMGQNLATWTKWTGFDPENSINIYNFRYPAPRNYSFGIDVRF</sequence>
<dbReference type="SUPFAM" id="SSF56935">
    <property type="entry name" value="Porins"/>
    <property type="match status" value="1"/>
</dbReference>
<feature type="chain" id="PRO_5045307830" evidence="2">
    <location>
        <begin position="22"/>
        <end position="1022"/>
    </location>
</feature>
<evidence type="ECO:0000259" key="3">
    <source>
        <dbReference type="Pfam" id="PF07715"/>
    </source>
</evidence>
<gene>
    <name evidence="4" type="ORF">PQ465_02580</name>
</gene>
<dbReference type="RefSeq" id="WP_274268003.1">
    <property type="nucleotide sequence ID" value="NZ_CP117880.1"/>
</dbReference>
<keyword evidence="5" id="KW-1185">Reference proteome</keyword>
<dbReference type="InterPro" id="IPR012910">
    <property type="entry name" value="Plug_dom"/>
</dbReference>
<comment type="similarity">
    <text evidence="1">Belongs to the TonB-dependent receptor family.</text>
</comment>
<dbReference type="PROSITE" id="PS52016">
    <property type="entry name" value="TONB_DEPENDENT_REC_3"/>
    <property type="match status" value="1"/>
</dbReference>
<accession>A0ABY7WJC0</accession>
<dbReference type="NCBIfam" id="TIGR04057">
    <property type="entry name" value="SusC_RagA_signa"/>
    <property type="match status" value="1"/>
</dbReference>